<accession>A0AAY4AEV8</accession>
<keyword evidence="2" id="KW-1185">Reference proteome</keyword>
<evidence type="ECO:0000313" key="2">
    <source>
        <dbReference type="Proteomes" id="UP000694580"/>
    </source>
</evidence>
<reference evidence="1" key="2">
    <citation type="submission" date="2025-08" db="UniProtKB">
        <authorList>
            <consortium name="Ensembl"/>
        </authorList>
    </citation>
    <scope>IDENTIFICATION</scope>
</reference>
<reference evidence="1 2" key="1">
    <citation type="submission" date="2020-06" db="EMBL/GenBank/DDBJ databases">
        <authorList>
            <consortium name="Wellcome Sanger Institute Data Sharing"/>
        </authorList>
    </citation>
    <scope>NUCLEOTIDE SEQUENCE [LARGE SCALE GENOMIC DNA]</scope>
</reference>
<sequence>NTGYGNKIIFGQGTKLQIHSSKC</sequence>
<proteinExistence type="predicted"/>
<evidence type="ECO:0000313" key="1">
    <source>
        <dbReference type="Ensembl" id="ENSDCDP00010006655.1"/>
    </source>
</evidence>
<name>A0AAY4AEV8_9TELE</name>
<dbReference type="Proteomes" id="UP000694580">
    <property type="component" value="Chromosome 4"/>
</dbReference>
<organism evidence="1 2">
    <name type="scientific">Denticeps clupeoides</name>
    <name type="common">denticle herring</name>
    <dbReference type="NCBI Taxonomy" id="299321"/>
    <lineage>
        <taxon>Eukaryota</taxon>
        <taxon>Metazoa</taxon>
        <taxon>Chordata</taxon>
        <taxon>Craniata</taxon>
        <taxon>Vertebrata</taxon>
        <taxon>Euteleostomi</taxon>
        <taxon>Actinopterygii</taxon>
        <taxon>Neopterygii</taxon>
        <taxon>Teleostei</taxon>
        <taxon>Clupei</taxon>
        <taxon>Clupeiformes</taxon>
        <taxon>Denticipitoidei</taxon>
        <taxon>Denticipitidae</taxon>
        <taxon>Denticeps</taxon>
    </lineage>
</organism>
<reference evidence="1" key="3">
    <citation type="submission" date="2025-09" db="UniProtKB">
        <authorList>
            <consortium name="Ensembl"/>
        </authorList>
    </citation>
    <scope>IDENTIFICATION</scope>
</reference>
<dbReference type="AlphaFoldDB" id="A0AAY4AEV8"/>
<dbReference type="Ensembl" id="ENSDCDT00010006876.1">
    <property type="protein sequence ID" value="ENSDCDP00010006655.1"/>
    <property type="gene ID" value="ENSDCDG00010002852.1"/>
</dbReference>
<protein>
    <submittedName>
        <fullName evidence="1">Uncharacterized protein</fullName>
    </submittedName>
</protein>